<feature type="compositionally biased region" description="Polar residues" evidence="10">
    <location>
        <begin position="1"/>
        <end position="17"/>
    </location>
</feature>
<dbReference type="GO" id="GO:0031047">
    <property type="term" value="P:regulatory ncRNA-mediated gene silencing"/>
    <property type="evidence" value="ECO:0007669"/>
    <property type="project" value="UniProtKB-KW"/>
</dbReference>
<feature type="region of interest" description="Disordered" evidence="10">
    <location>
        <begin position="1"/>
        <end position="20"/>
    </location>
</feature>
<protein>
    <recommendedName>
        <fullName evidence="4">CCR4-NOT transcription complex subunit 11</fullName>
    </recommendedName>
</protein>
<dbReference type="EMBL" id="HBIN01013082">
    <property type="protein sequence ID" value="CAE0439686.1"/>
    <property type="molecule type" value="Transcribed_RNA"/>
</dbReference>
<evidence type="ECO:0000256" key="2">
    <source>
        <dbReference type="ARBA" id="ARBA00004496"/>
    </source>
</evidence>
<reference evidence="12" key="1">
    <citation type="submission" date="2021-01" db="EMBL/GenBank/DDBJ databases">
        <authorList>
            <person name="Corre E."/>
            <person name="Pelletier E."/>
            <person name="Niang G."/>
            <person name="Scheremetjew M."/>
            <person name="Finn R."/>
            <person name="Kale V."/>
            <person name="Holt S."/>
            <person name="Cochrane G."/>
            <person name="Meng A."/>
            <person name="Brown T."/>
            <person name="Cohen L."/>
        </authorList>
    </citation>
    <scope>NUCLEOTIDE SEQUENCE</scope>
    <source>
        <strain evidence="12">GSBS06</strain>
    </source>
</reference>
<organism evidence="12">
    <name type="scientific">Aplanochytrium stocchinoi</name>
    <dbReference type="NCBI Taxonomy" id="215587"/>
    <lineage>
        <taxon>Eukaryota</taxon>
        <taxon>Sar</taxon>
        <taxon>Stramenopiles</taxon>
        <taxon>Bigyra</taxon>
        <taxon>Labyrinthulomycetes</taxon>
        <taxon>Thraustochytrida</taxon>
        <taxon>Thraustochytriidae</taxon>
        <taxon>Aplanochytrium</taxon>
    </lineage>
</organism>
<accession>A0A6S8CSG9</accession>
<dbReference type="AlphaFoldDB" id="A0A6S8CSG9"/>
<evidence type="ECO:0000256" key="5">
    <source>
        <dbReference type="ARBA" id="ARBA00022490"/>
    </source>
</evidence>
<comment type="subcellular location">
    <subcellularLocation>
        <location evidence="2">Cytoplasm</location>
    </subcellularLocation>
    <subcellularLocation>
        <location evidence="1">Nucleus</location>
    </subcellularLocation>
</comment>
<dbReference type="Pfam" id="PF10155">
    <property type="entry name" value="CNOT11"/>
    <property type="match status" value="1"/>
</dbReference>
<keyword evidence="5" id="KW-0963">Cytoplasm</keyword>
<evidence type="ECO:0000256" key="3">
    <source>
        <dbReference type="ARBA" id="ARBA00008030"/>
    </source>
</evidence>
<evidence type="ECO:0000256" key="10">
    <source>
        <dbReference type="SAM" id="MobiDB-lite"/>
    </source>
</evidence>
<evidence type="ECO:0000256" key="7">
    <source>
        <dbReference type="ARBA" id="ARBA00023158"/>
    </source>
</evidence>
<dbReference type="GO" id="GO:0030014">
    <property type="term" value="C:CCR4-NOT complex"/>
    <property type="evidence" value="ECO:0007669"/>
    <property type="project" value="InterPro"/>
</dbReference>
<dbReference type="EMBL" id="HBIN01013084">
    <property type="protein sequence ID" value="CAE0439688.1"/>
    <property type="molecule type" value="Transcribed_RNA"/>
</dbReference>
<dbReference type="GO" id="GO:0005737">
    <property type="term" value="C:cytoplasm"/>
    <property type="evidence" value="ECO:0007669"/>
    <property type="project" value="UniProtKB-SubCell"/>
</dbReference>
<evidence type="ECO:0000313" key="11">
    <source>
        <dbReference type="EMBL" id="CAE0439686.1"/>
    </source>
</evidence>
<feature type="region of interest" description="Disordered" evidence="10">
    <location>
        <begin position="205"/>
        <end position="235"/>
    </location>
</feature>
<dbReference type="PANTHER" id="PTHR15975:SF0">
    <property type="entry name" value="CCR4-NOT TRANSCRIPTION COMPLEX SUBUNIT 11"/>
    <property type="match status" value="1"/>
</dbReference>
<evidence type="ECO:0000256" key="1">
    <source>
        <dbReference type="ARBA" id="ARBA00004123"/>
    </source>
</evidence>
<dbReference type="InterPro" id="IPR019312">
    <property type="entry name" value="CNOT11"/>
</dbReference>
<keyword evidence="7" id="KW-0943">RNA-mediated gene silencing</keyword>
<evidence type="ECO:0000313" key="12">
    <source>
        <dbReference type="EMBL" id="CAE0439688.1"/>
    </source>
</evidence>
<evidence type="ECO:0000256" key="8">
    <source>
        <dbReference type="ARBA" id="ARBA00023163"/>
    </source>
</evidence>
<comment type="similarity">
    <text evidence="3">Belongs to the CNOT11 family.</text>
</comment>
<gene>
    <name evidence="11" type="ORF">ASTO00021_LOCUS9867</name>
    <name evidence="12" type="ORF">ASTO00021_LOCUS9869</name>
</gene>
<name>A0A6S8CSG9_9STRA</name>
<keyword evidence="8" id="KW-0804">Transcription</keyword>
<evidence type="ECO:0000256" key="9">
    <source>
        <dbReference type="ARBA" id="ARBA00023242"/>
    </source>
</evidence>
<keyword evidence="6" id="KW-0805">Transcription regulation</keyword>
<sequence>MSSIVSESATSQTQSLSEKGKRKMGTASLIEQKELERLLIILKNGINSTLEVVSVAFHEEFPKKAHFKLGCVIWMLLADNLLPKEERIVAYTLLSTLYQNEDGKTKEGFNPFLVFLLDALENESFQNISEKQLLYFLVSNSKTSQNRKETILKKSAAKVFEEFSLQENVQIDKKEIELIRKQYEAGVPALENVFRANEIRPIILDPNPDLPGEDSLLNEADSSNPKPGRTPLAPRAPFDVQGILELEKRPGNRGSALTLLGLEPEFIRPAPPLMKTGANDVVWLNPSDAPGLMWDVTMCEDSSRGAEVRELMTKAFKGPLVAVQQKHVLQELEADPKLVYHCGLTPQRLPDLVENNPVIAIECLLKLMYSSQITEYLSALVNMDMSLHSMEVVNRLTTAVNLPTEFIHLYISNCISSCENIKDKYMQNRLVRLVCVFLQSLIRNNIIDVKDLFIEVQAFCIEFSRIREAAGLFRLLKTLE</sequence>
<proteinExistence type="inferred from homology"/>
<keyword evidence="9" id="KW-0539">Nucleus</keyword>
<evidence type="ECO:0000256" key="6">
    <source>
        <dbReference type="ARBA" id="ARBA00023015"/>
    </source>
</evidence>
<dbReference type="GO" id="GO:0005634">
    <property type="term" value="C:nucleus"/>
    <property type="evidence" value="ECO:0007669"/>
    <property type="project" value="UniProtKB-SubCell"/>
</dbReference>
<evidence type="ECO:0000256" key="4">
    <source>
        <dbReference type="ARBA" id="ARBA00014872"/>
    </source>
</evidence>
<dbReference type="PANTHER" id="PTHR15975">
    <property type="entry name" value="CCR4-NOT TRANSCRIPTION COMPLEX SUBUNIT 11"/>
    <property type="match status" value="1"/>
</dbReference>